<dbReference type="Gramene" id="OE9A014991T1">
    <property type="protein sequence ID" value="OE9A014991C1"/>
    <property type="gene ID" value="OE9A014991"/>
</dbReference>
<reference evidence="1 2" key="1">
    <citation type="submission" date="2019-12" db="EMBL/GenBank/DDBJ databases">
        <authorList>
            <person name="Alioto T."/>
            <person name="Alioto T."/>
            <person name="Gomez Garrido J."/>
        </authorList>
    </citation>
    <scope>NUCLEOTIDE SEQUENCE [LARGE SCALE GENOMIC DNA]</scope>
</reference>
<keyword evidence="2" id="KW-1185">Reference proteome</keyword>
<protein>
    <submittedName>
        <fullName evidence="1">Uncharacterized protein</fullName>
    </submittedName>
</protein>
<evidence type="ECO:0000313" key="1">
    <source>
        <dbReference type="EMBL" id="CAA3012584.1"/>
    </source>
</evidence>
<dbReference type="PROSITE" id="PS51257">
    <property type="entry name" value="PROKAR_LIPOPROTEIN"/>
    <property type="match status" value="1"/>
</dbReference>
<accession>A0A8S0U5G2</accession>
<gene>
    <name evidence="1" type="ORF">OLEA9_A014991</name>
</gene>
<dbReference type="AlphaFoldDB" id="A0A8S0U5G2"/>
<dbReference type="Proteomes" id="UP000594638">
    <property type="component" value="Unassembled WGS sequence"/>
</dbReference>
<name>A0A8S0U5G2_OLEEU</name>
<sequence>MAMGKGTVTDVDDGYRRYWTNRDVGLPVWVIGSCRQLQQLQKSSLLGMMTEVGGRCWGHFPMMVVTLVVRE</sequence>
<evidence type="ECO:0000313" key="2">
    <source>
        <dbReference type="Proteomes" id="UP000594638"/>
    </source>
</evidence>
<proteinExistence type="predicted"/>
<organism evidence="1 2">
    <name type="scientific">Olea europaea subsp. europaea</name>
    <dbReference type="NCBI Taxonomy" id="158383"/>
    <lineage>
        <taxon>Eukaryota</taxon>
        <taxon>Viridiplantae</taxon>
        <taxon>Streptophyta</taxon>
        <taxon>Embryophyta</taxon>
        <taxon>Tracheophyta</taxon>
        <taxon>Spermatophyta</taxon>
        <taxon>Magnoliopsida</taxon>
        <taxon>eudicotyledons</taxon>
        <taxon>Gunneridae</taxon>
        <taxon>Pentapetalae</taxon>
        <taxon>asterids</taxon>
        <taxon>lamiids</taxon>
        <taxon>Lamiales</taxon>
        <taxon>Oleaceae</taxon>
        <taxon>Oleeae</taxon>
        <taxon>Olea</taxon>
    </lineage>
</organism>
<dbReference type="EMBL" id="CACTIH010007405">
    <property type="protein sequence ID" value="CAA3012584.1"/>
    <property type="molecule type" value="Genomic_DNA"/>
</dbReference>
<comment type="caution">
    <text evidence="1">The sequence shown here is derived from an EMBL/GenBank/DDBJ whole genome shotgun (WGS) entry which is preliminary data.</text>
</comment>